<keyword evidence="3" id="KW-0456">Lyase</keyword>
<comment type="caution">
    <text evidence="5">The sequence shown here is derived from an EMBL/GenBank/DDBJ whole genome shotgun (WGS) entry which is preliminary data.</text>
</comment>
<accession>A0A4Q7N906</accession>
<comment type="similarity">
    <text evidence="1">Belongs to the HpcH/HpaI aldolase family.</text>
</comment>
<dbReference type="GO" id="GO:0016832">
    <property type="term" value="F:aldehyde-lyase activity"/>
    <property type="evidence" value="ECO:0007669"/>
    <property type="project" value="TreeGrafter"/>
</dbReference>
<feature type="domain" description="HpcH/HpaI aldolase/citrate lyase" evidence="4">
    <location>
        <begin position="29"/>
        <end position="236"/>
    </location>
</feature>
<evidence type="ECO:0000313" key="6">
    <source>
        <dbReference type="Proteomes" id="UP000292445"/>
    </source>
</evidence>
<proteinExistence type="inferred from homology"/>
<sequence length="262" mass="27331">MSKVLRLAIAEKRAVFGGWCALPCAFGAELLAAGGLDYVCVDQQHGLIDYADVTPMFTAIERAGGIPVTRVPASTDWMIAKALDAGAQAVIVPMCETPEQAAAAVAACRYPPTGIRSYGPIRSALVRQARDTATLGDEPMCFVMIESRRGLDNLEAIAATPGLDGIYVGPADLALGLGLEPDLDKPEKEHADAVAAILDACRRHGRVAGIQCSGGASGRRYADQGFGFVTIAKDSALLQAGTRQELARARGDTANPAASGYT</sequence>
<keyword evidence="2" id="KW-0479">Metal-binding</keyword>
<name>A0A4Q7N906_9BURK</name>
<evidence type="ECO:0000256" key="3">
    <source>
        <dbReference type="ARBA" id="ARBA00023239"/>
    </source>
</evidence>
<keyword evidence="6" id="KW-1185">Reference proteome</keyword>
<dbReference type="Pfam" id="PF03328">
    <property type="entry name" value="HpcH_HpaI"/>
    <property type="match status" value="1"/>
</dbReference>
<dbReference type="SUPFAM" id="SSF51621">
    <property type="entry name" value="Phosphoenolpyruvate/pyruvate domain"/>
    <property type="match status" value="1"/>
</dbReference>
<evidence type="ECO:0000256" key="2">
    <source>
        <dbReference type="ARBA" id="ARBA00022723"/>
    </source>
</evidence>
<dbReference type="Proteomes" id="UP000292445">
    <property type="component" value="Unassembled WGS sequence"/>
</dbReference>
<dbReference type="GO" id="GO:0046872">
    <property type="term" value="F:metal ion binding"/>
    <property type="evidence" value="ECO:0007669"/>
    <property type="project" value="UniProtKB-KW"/>
</dbReference>
<evidence type="ECO:0000313" key="5">
    <source>
        <dbReference type="EMBL" id="RZS78642.1"/>
    </source>
</evidence>
<dbReference type="InterPro" id="IPR040442">
    <property type="entry name" value="Pyrv_kinase-like_dom_sf"/>
</dbReference>
<protein>
    <submittedName>
        <fullName evidence="5">4-hydroxy-2-oxoheptanedioate aldolase</fullName>
    </submittedName>
</protein>
<dbReference type="InterPro" id="IPR050251">
    <property type="entry name" value="HpcH-HpaI_aldolase"/>
</dbReference>
<dbReference type="EMBL" id="SGXC01000003">
    <property type="protein sequence ID" value="RZS78642.1"/>
    <property type="molecule type" value="Genomic_DNA"/>
</dbReference>
<evidence type="ECO:0000256" key="1">
    <source>
        <dbReference type="ARBA" id="ARBA00005568"/>
    </source>
</evidence>
<dbReference type="AlphaFoldDB" id="A0A4Q7N906"/>
<gene>
    <name evidence="5" type="ORF">EV675_5297</name>
</gene>
<dbReference type="InterPro" id="IPR005000">
    <property type="entry name" value="Aldolase/citrate-lyase_domain"/>
</dbReference>
<dbReference type="Gene3D" id="3.20.20.60">
    <property type="entry name" value="Phosphoenolpyruvate-binding domains"/>
    <property type="match status" value="1"/>
</dbReference>
<dbReference type="PANTHER" id="PTHR30502:SF0">
    <property type="entry name" value="PHOSPHOENOLPYRUVATE CARBOXYLASE FAMILY PROTEIN"/>
    <property type="match status" value="1"/>
</dbReference>
<dbReference type="GO" id="GO:0005737">
    <property type="term" value="C:cytoplasm"/>
    <property type="evidence" value="ECO:0007669"/>
    <property type="project" value="TreeGrafter"/>
</dbReference>
<evidence type="ECO:0000259" key="4">
    <source>
        <dbReference type="Pfam" id="PF03328"/>
    </source>
</evidence>
<dbReference type="RefSeq" id="WP_165404784.1">
    <property type="nucleotide sequence ID" value="NZ_SGXC01000003.1"/>
</dbReference>
<organism evidence="5 6">
    <name type="scientific">Pigmentiphaga kullae</name>
    <dbReference type="NCBI Taxonomy" id="151784"/>
    <lineage>
        <taxon>Bacteria</taxon>
        <taxon>Pseudomonadati</taxon>
        <taxon>Pseudomonadota</taxon>
        <taxon>Betaproteobacteria</taxon>
        <taxon>Burkholderiales</taxon>
        <taxon>Alcaligenaceae</taxon>
        <taxon>Pigmentiphaga</taxon>
    </lineage>
</organism>
<reference evidence="5 6" key="1">
    <citation type="submission" date="2019-02" db="EMBL/GenBank/DDBJ databases">
        <title>Genomic Encyclopedia of Type Strains, Phase IV (KMG-IV): sequencing the most valuable type-strain genomes for metagenomic binning, comparative biology and taxonomic classification.</title>
        <authorList>
            <person name="Goeker M."/>
        </authorList>
    </citation>
    <scope>NUCLEOTIDE SEQUENCE [LARGE SCALE GENOMIC DNA]</scope>
    <source>
        <strain evidence="5 6">K24</strain>
    </source>
</reference>
<dbReference type="PANTHER" id="PTHR30502">
    <property type="entry name" value="2-KETO-3-DEOXY-L-RHAMNONATE ALDOLASE"/>
    <property type="match status" value="1"/>
</dbReference>
<dbReference type="InterPro" id="IPR015813">
    <property type="entry name" value="Pyrv/PenolPyrv_kinase-like_dom"/>
</dbReference>